<feature type="domain" description="Integrase catalytic" evidence="1">
    <location>
        <begin position="65"/>
        <end position="238"/>
    </location>
</feature>
<comment type="caution">
    <text evidence="2">The sequence shown here is derived from an EMBL/GenBank/DDBJ whole genome shotgun (WGS) entry which is preliminary data.</text>
</comment>
<dbReference type="GO" id="GO:0003676">
    <property type="term" value="F:nucleic acid binding"/>
    <property type="evidence" value="ECO:0007669"/>
    <property type="project" value="InterPro"/>
</dbReference>
<dbReference type="STRING" id="157652.A0A371HUR4"/>
<dbReference type="Gene3D" id="3.30.420.10">
    <property type="entry name" value="Ribonuclease H-like superfamily/Ribonuclease H"/>
    <property type="match status" value="1"/>
</dbReference>
<accession>A0A371HUR4</accession>
<dbReference type="Proteomes" id="UP000257109">
    <property type="component" value="Unassembled WGS sequence"/>
</dbReference>
<evidence type="ECO:0000313" key="3">
    <source>
        <dbReference type="Proteomes" id="UP000257109"/>
    </source>
</evidence>
<dbReference type="Pfam" id="PF00665">
    <property type="entry name" value="rve"/>
    <property type="match status" value="1"/>
</dbReference>
<dbReference type="EMBL" id="QJKJ01001671">
    <property type="protein sequence ID" value="RDY06523.1"/>
    <property type="molecule type" value="Genomic_DNA"/>
</dbReference>
<dbReference type="SUPFAM" id="SSF53098">
    <property type="entry name" value="Ribonuclease H-like"/>
    <property type="match status" value="1"/>
</dbReference>
<evidence type="ECO:0000259" key="1">
    <source>
        <dbReference type="PROSITE" id="PS50994"/>
    </source>
</evidence>
<dbReference type="PANTHER" id="PTHR42648">
    <property type="entry name" value="TRANSPOSASE, PUTATIVE-RELATED"/>
    <property type="match status" value="1"/>
</dbReference>
<dbReference type="PROSITE" id="PS50994">
    <property type="entry name" value="INTEGRASE"/>
    <property type="match status" value="1"/>
</dbReference>
<organism evidence="2 3">
    <name type="scientific">Mucuna pruriens</name>
    <name type="common">Velvet bean</name>
    <name type="synonym">Dolichos pruriens</name>
    <dbReference type="NCBI Taxonomy" id="157652"/>
    <lineage>
        <taxon>Eukaryota</taxon>
        <taxon>Viridiplantae</taxon>
        <taxon>Streptophyta</taxon>
        <taxon>Embryophyta</taxon>
        <taxon>Tracheophyta</taxon>
        <taxon>Spermatophyta</taxon>
        <taxon>Magnoliopsida</taxon>
        <taxon>eudicotyledons</taxon>
        <taxon>Gunneridae</taxon>
        <taxon>Pentapetalae</taxon>
        <taxon>rosids</taxon>
        <taxon>fabids</taxon>
        <taxon>Fabales</taxon>
        <taxon>Fabaceae</taxon>
        <taxon>Papilionoideae</taxon>
        <taxon>50 kb inversion clade</taxon>
        <taxon>NPAAA clade</taxon>
        <taxon>indigoferoid/millettioid clade</taxon>
        <taxon>Phaseoleae</taxon>
        <taxon>Mucuna</taxon>
    </lineage>
</organism>
<name>A0A371HUR4_MUCPR</name>
<dbReference type="InterPro" id="IPR036397">
    <property type="entry name" value="RNaseH_sf"/>
</dbReference>
<reference evidence="2" key="1">
    <citation type="submission" date="2018-05" db="EMBL/GenBank/DDBJ databases">
        <title>Draft genome of Mucuna pruriens seed.</title>
        <authorList>
            <person name="Nnadi N.E."/>
            <person name="Vos R."/>
            <person name="Hasami M.H."/>
            <person name="Devisetty U.K."/>
            <person name="Aguiy J.C."/>
        </authorList>
    </citation>
    <scope>NUCLEOTIDE SEQUENCE [LARGE SCALE GENOMIC DNA]</scope>
    <source>
        <strain evidence="2">JCA_2017</strain>
    </source>
</reference>
<dbReference type="OrthoDB" id="8037646at2759"/>
<dbReference type="InterPro" id="IPR001584">
    <property type="entry name" value="Integrase_cat-core"/>
</dbReference>
<dbReference type="PANTHER" id="PTHR42648:SF28">
    <property type="entry name" value="TRANSPOSON-ENCODED PROTEIN WITH RIBONUCLEASE H-LIKE AND RETROVIRUS ZINC FINGER-LIKE DOMAINS"/>
    <property type="match status" value="1"/>
</dbReference>
<keyword evidence="3" id="KW-1185">Reference proteome</keyword>
<gene>
    <name evidence="2" type="ORF">CR513_09477</name>
</gene>
<proteinExistence type="predicted"/>
<dbReference type="InterPro" id="IPR012337">
    <property type="entry name" value="RNaseH-like_sf"/>
</dbReference>
<dbReference type="AlphaFoldDB" id="A0A371HUR4"/>
<dbReference type="InterPro" id="IPR039537">
    <property type="entry name" value="Retrotran_Ty1/copia-like"/>
</dbReference>
<protein>
    <recommendedName>
        <fullName evidence="1">Integrase catalytic domain-containing protein</fullName>
    </recommendedName>
</protein>
<dbReference type="GO" id="GO:0015074">
    <property type="term" value="P:DNA integration"/>
    <property type="evidence" value="ECO:0007669"/>
    <property type="project" value="InterPro"/>
</dbReference>
<sequence length="380" mass="44056">MEGRHRDSPQLYGFGSSALVKGTENIKEYIIEMSNLTTKFKSLKLELSEDLIVHLVLISLPTQFGTKGPSMRAKDVLELIHTDICGPFSTTSWNGQQNFITFVNDYSRYGYLYLIHEKSQSLDIFKSFKVEVELQLGKKIKAIKSDRGGEYYGEQRSGPFTLFLKEYGIVLQYTMPSKPSMNGVVKRRNRTLKDMSLWGEALKTVVYILNRVSTKVVNKIPYELWIGKQPSCQAEAQPYRSYERKLDSRIVSYAERSRGYKFYDPTSRSFFETGNARIFKEVEFEKEENIRNVVFEEEFVNDIDQVLVPNTNYDEILPQTPLEQPQQPQEVSLRRSIRERRHAIPDDYLVFHQEHEDGIGLTKDDPINFCQAMQSSNSQK</sequence>
<evidence type="ECO:0000313" key="2">
    <source>
        <dbReference type="EMBL" id="RDY06523.1"/>
    </source>
</evidence>
<feature type="non-terminal residue" evidence="2">
    <location>
        <position position="380"/>
    </location>
</feature>